<dbReference type="EMBL" id="RBNJ01000432">
    <property type="protein sequence ID" value="RUS34528.1"/>
    <property type="molecule type" value="Genomic_DNA"/>
</dbReference>
<sequence length="155" mass="17786">MSNHSQNNSLNNSPSLLEKSAVKPPAICQNGDLSSNLDDLNDIPSRRLEEPTTKPPATWMRSISLTSRALQVINDANEVYYSLIMKGIMEIGAVDSEILYMVTPVFSNGNWEYKAFDQRSYHTYNYVGDRRVNMYMHFSYRFMNWYLVVSDIVVA</sequence>
<name>A0A433QXM7_9FUNG</name>
<gene>
    <name evidence="2" type="ORF">BC938DRAFT_479874</name>
</gene>
<evidence type="ECO:0000256" key="1">
    <source>
        <dbReference type="SAM" id="MobiDB-lite"/>
    </source>
</evidence>
<dbReference type="AlphaFoldDB" id="A0A433QXM7"/>
<evidence type="ECO:0000313" key="2">
    <source>
        <dbReference type="EMBL" id="RUS34528.1"/>
    </source>
</evidence>
<reference evidence="2 3" key="1">
    <citation type="journal article" date="2018" name="New Phytol.">
        <title>Phylogenomics of Endogonaceae and evolution of mycorrhizas within Mucoromycota.</title>
        <authorList>
            <person name="Chang Y."/>
            <person name="Desiro A."/>
            <person name="Na H."/>
            <person name="Sandor L."/>
            <person name="Lipzen A."/>
            <person name="Clum A."/>
            <person name="Barry K."/>
            <person name="Grigoriev I.V."/>
            <person name="Martin F.M."/>
            <person name="Stajich J.E."/>
            <person name="Smith M.E."/>
            <person name="Bonito G."/>
            <person name="Spatafora J.W."/>
        </authorList>
    </citation>
    <scope>NUCLEOTIDE SEQUENCE [LARGE SCALE GENOMIC DNA]</scope>
    <source>
        <strain evidence="2 3">AD002</strain>
    </source>
</reference>
<comment type="caution">
    <text evidence="2">The sequence shown here is derived from an EMBL/GenBank/DDBJ whole genome shotgun (WGS) entry which is preliminary data.</text>
</comment>
<evidence type="ECO:0000313" key="3">
    <source>
        <dbReference type="Proteomes" id="UP000274822"/>
    </source>
</evidence>
<proteinExistence type="predicted"/>
<dbReference type="Proteomes" id="UP000274822">
    <property type="component" value="Unassembled WGS sequence"/>
</dbReference>
<feature type="region of interest" description="Disordered" evidence="1">
    <location>
        <begin position="28"/>
        <end position="55"/>
    </location>
</feature>
<keyword evidence="3" id="KW-1185">Reference proteome</keyword>
<protein>
    <submittedName>
        <fullName evidence="2">Uncharacterized protein</fullName>
    </submittedName>
</protein>
<organism evidence="2 3">
    <name type="scientific">Jimgerdemannia flammicorona</name>
    <dbReference type="NCBI Taxonomy" id="994334"/>
    <lineage>
        <taxon>Eukaryota</taxon>
        <taxon>Fungi</taxon>
        <taxon>Fungi incertae sedis</taxon>
        <taxon>Mucoromycota</taxon>
        <taxon>Mucoromycotina</taxon>
        <taxon>Endogonomycetes</taxon>
        <taxon>Endogonales</taxon>
        <taxon>Endogonaceae</taxon>
        <taxon>Jimgerdemannia</taxon>
    </lineage>
</organism>
<accession>A0A433QXM7</accession>